<dbReference type="AlphaFoldDB" id="A0A6A6I4D5"/>
<gene>
    <name evidence="1" type="ORF">BU26DRAFT_568807</name>
</gene>
<dbReference type="EMBL" id="ML987202">
    <property type="protein sequence ID" value="KAF2244812.1"/>
    <property type="molecule type" value="Genomic_DNA"/>
</dbReference>
<evidence type="ECO:0000313" key="2">
    <source>
        <dbReference type="Proteomes" id="UP000800094"/>
    </source>
</evidence>
<keyword evidence="2" id="KW-1185">Reference proteome</keyword>
<evidence type="ECO:0000313" key="1">
    <source>
        <dbReference type="EMBL" id="KAF2244812.1"/>
    </source>
</evidence>
<dbReference type="RefSeq" id="XP_033679816.1">
    <property type="nucleotide sequence ID" value="XM_033833812.1"/>
</dbReference>
<reference evidence="1" key="1">
    <citation type="journal article" date="2020" name="Stud. Mycol.">
        <title>101 Dothideomycetes genomes: a test case for predicting lifestyles and emergence of pathogens.</title>
        <authorList>
            <person name="Haridas S."/>
            <person name="Albert R."/>
            <person name="Binder M."/>
            <person name="Bloem J."/>
            <person name="Labutti K."/>
            <person name="Salamov A."/>
            <person name="Andreopoulos B."/>
            <person name="Baker S."/>
            <person name="Barry K."/>
            <person name="Bills G."/>
            <person name="Bluhm B."/>
            <person name="Cannon C."/>
            <person name="Castanera R."/>
            <person name="Culley D."/>
            <person name="Daum C."/>
            <person name="Ezra D."/>
            <person name="Gonzalez J."/>
            <person name="Henrissat B."/>
            <person name="Kuo A."/>
            <person name="Liang C."/>
            <person name="Lipzen A."/>
            <person name="Lutzoni F."/>
            <person name="Magnuson J."/>
            <person name="Mondo S."/>
            <person name="Nolan M."/>
            <person name="Ohm R."/>
            <person name="Pangilinan J."/>
            <person name="Park H.-J."/>
            <person name="Ramirez L."/>
            <person name="Alfaro M."/>
            <person name="Sun H."/>
            <person name="Tritt A."/>
            <person name="Yoshinaga Y."/>
            <person name="Zwiers L.-H."/>
            <person name="Turgeon B."/>
            <person name="Goodwin S."/>
            <person name="Spatafora J."/>
            <person name="Crous P."/>
            <person name="Grigoriev I."/>
        </authorList>
    </citation>
    <scope>NUCLEOTIDE SEQUENCE</scope>
    <source>
        <strain evidence="1">CBS 122368</strain>
    </source>
</reference>
<sequence length="173" mass="19148">MSLITSWFSSCGLQDAYSLNFTCTGHGCDVLALLPNISCTTNDFGLACTNDVHCAGIPDFEDVTSWTLDGSQLIHSENITVVEEGYPVQNETGIQSNTTVSDYPDCVTATFTEVVSATVWYDDELVRPRPRDTMHTLQRRERRFNTPSSPHEDVRSLIAFVRESTQGSTDEAV</sequence>
<dbReference type="GeneID" id="54587142"/>
<name>A0A6A6I4D5_9PLEO</name>
<organism evidence="1 2">
    <name type="scientific">Trematosphaeria pertusa</name>
    <dbReference type="NCBI Taxonomy" id="390896"/>
    <lineage>
        <taxon>Eukaryota</taxon>
        <taxon>Fungi</taxon>
        <taxon>Dikarya</taxon>
        <taxon>Ascomycota</taxon>
        <taxon>Pezizomycotina</taxon>
        <taxon>Dothideomycetes</taxon>
        <taxon>Pleosporomycetidae</taxon>
        <taxon>Pleosporales</taxon>
        <taxon>Massarineae</taxon>
        <taxon>Trematosphaeriaceae</taxon>
        <taxon>Trematosphaeria</taxon>
    </lineage>
</organism>
<accession>A0A6A6I4D5</accession>
<proteinExistence type="predicted"/>
<protein>
    <submittedName>
        <fullName evidence="1">Uncharacterized protein</fullName>
    </submittedName>
</protein>
<dbReference type="Proteomes" id="UP000800094">
    <property type="component" value="Unassembled WGS sequence"/>
</dbReference>